<keyword evidence="2" id="KW-0611">Plant defense</keyword>
<evidence type="ECO:0000313" key="5">
    <source>
        <dbReference type="EMBL" id="ANW72277.1"/>
    </source>
</evidence>
<dbReference type="SUPFAM" id="SSF55797">
    <property type="entry name" value="PR-1-like"/>
    <property type="match status" value="1"/>
</dbReference>
<keyword evidence="2" id="KW-0568">Pathogenesis-related protein</keyword>
<dbReference type="AlphaFoldDB" id="A0A1B1X424"/>
<name>A0A1B1X424_9LILI</name>
<dbReference type="PRINTS" id="PR00837">
    <property type="entry name" value="V5TPXLIKE"/>
</dbReference>
<dbReference type="CDD" id="cd05381">
    <property type="entry name" value="CAP_PR-1"/>
    <property type="match status" value="1"/>
</dbReference>
<dbReference type="InterPro" id="IPR035940">
    <property type="entry name" value="CAP_sf"/>
</dbReference>
<dbReference type="Pfam" id="PF00188">
    <property type="entry name" value="CAP"/>
    <property type="match status" value="1"/>
</dbReference>
<dbReference type="InterPro" id="IPR014044">
    <property type="entry name" value="CAP_dom"/>
</dbReference>
<evidence type="ECO:0000259" key="4">
    <source>
        <dbReference type="SMART" id="SM00198"/>
    </source>
</evidence>
<gene>
    <name evidence="5" type="primary">CAPE</name>
</gene>
<evidence type="ECO:0000256" key="2">
    <source>
        <dbReference type="ARBA" id="ARBA00023265"/>
    </source>
</evidence>
<accession>A0A1B1X424</accession>
<keyword evidence="3" id="KW-0732">Signal</keyword>
<evidence type="ECO:0000256" key="1">
    <source>
        <dbReference type="ARBA" id="ARBA00003143"/>
    </source>
</evidence>
<feature type="signal peptide" evidence="3">
    <location>
        <begin position="1"/>
        <end position="26"/>
    </location>
</feature>
<protein>
    <submittedName>
        <fullName evidence="5">Cysteine-rich secretory protein</fullName>
    </submittedName>
</protein>
<dbReference type="InterPro" id="IPR002413">
    <property type="entry name" value="V5_allergen-like"/>
</dbReference>
<feature type="domain" description="SCP" evidence="4">
    <location>
        <begin position="28"/>
        <end position="160"/>
    </location>
</feature>
<feature type="chain" id="PRO_5008532322" evidence="3">
    <location>
        <begin position="27"/>
        <end position="170"/>
    </location>
</feature>
<reference evidence="5" key="1">
    <citation type="submission" date="2016-01" db="EMBL/GenBank/DDBJ databases">
        <title>Molecular gene cloning of Calnexin1 in Tradescantia.</title>
        <authorList>
            <person name="Ha H.-J."/>
            <person name="Park N."/>
        </authorList>
    </citation>
    <scope>NUCLEOTIDE SEQUENCE</scope>
    <source>
        <strain evidence="5">BNL 4430</strain>
    </source>
</reference>
<organism evidence="5">
    <name type="scientific">Tradescantia hirsutiflora</name>
    <dbReference type="NCBI Taxonomy" id="428262"/>
    <lineage>
        <taxon>Eukaryota</taxon>
        <taxon>Viridiplantae</taxon>
        <taxon>Streptophyta</taxon>
        <taxon>Embryophyta</taxon>
        <taxon>Tracheophyta</taxon>
        <taxon>Spermatophyta</taxon>
        <taxon>Magnoliopsida</taxon>
        <taxon>Liliopsida</taxon>
        <taxon>Commelinales</taxon>
        <taxon>Commelinaceae</taxon>
        <taxon>Tradescantia</taxon>
    </lineage>
</organism>
<dbReference type="SMART" id="SM00198">
    <property type="entry name" value="SCP"/>
    <property type="match status" value="1"/>
</dbReference>
<dbReference type="EMBL" id="KU578026">
    <property type="protein sequence ID" value="ANW72277.1"/>
    <property type="molecule type" value="mRNA"/>
</dbReference>
<dbReference type="PRINTS" id="PR00838">
    <property type="entry name" value="V5ALLERGEN"/>
</dbReference>
<dbReference type="FunFam" id="3.40.33.10:FF:000004">
    <property type="entry name" value="CAP, cysteine-rich secretory protein, antigen 5"/>
    <property type="match status" value="1"/>
</dbReference>
<evidence type="ECO:0000256" key="3">
    <source>
        <dbReference type="SAM" id="SignalP"/>
    </source>
</evidence>
<dbReference type="InterPro" id="IPR001283">
    <property type="entry name" value="CRISP-related"/>
</dbReference>
<sequence length="170" mass="19034">MSFSKHAFRFMVALAALLIPTPQATAQESPVDYVIYHNSARFAVGNRQVGWDQELADYAQNYANDRQENCELVNSGGPYGENIFLGMGREFTALDAVLSWVSERQYYDYSSNSCAAGKVCGHYAQVVWAETMMIGCGRVKCSSGAYFIICSYYPPANQPWERPYETLDDA</sequence>
<proteinExistence type="evidence at transcript level"/>
<dbReference type="PANTHER" id="PTHR10334">
    <property type="entry name" value="CYSTEINE-RICH SECRETORY PROTEIN-RELATED"/>
    <property type="match status" value="1"/>
</dbReference>
<dbReference type="Gene3D" id="3.40.33.10">
    <property type="entry name" value="CAP"/>
    <property type="match status" value="1"/>
</dbReference>
<comment type="function">
    <text evidence="1">Probably involved in the defense reaction of plants against pathogens.</text>
</comment>